<evidence type="ECO:0000313" key="2">
    <source>
        <dbReference type="EMBL" id="NNU34153.1"/>
    </source>
</evidence>
<keyword evidence="1" id="KW-0732">Signal</keyword>
<feature type="signal peptide" evidence="1">
    <location>
        <begin position="1"/>
        <end position="19"/>
    </location>
</feature>
<comment type="caution">
    <text evidence="2">The sequence shown here is derived from an EMBL/GenBank/DDBJ whole genome shotgun (WGS) entry which is preliminary data.</text>
</comment>
<organism evidence="2 3">
    <name type="scientific">Mucilaginibacter humi</name>
    <dbReference type="NCBI Taxonomy" id="2732510"/>
    <lineage>
        <taxon>Bacteria</taxon>
        <taxon>Pseudomonadati</taxon>
        <taxon>Bacteroidota</taxon>
        <taxon>Sphingobacteriia</taxon>
        <taxon>Sphingobacteriales</taxon>
        <taxon>Sphingobacteriaceae</taxon>
        <taxon>Mucilaginibacter</taxon>
    </lineage>
</organism>
<evidence type="ECO:0000313" key="3">
    <source>
        <dbReference type="Proteomes" id="UP000566071"/>
    </source>
</evidence>
<name>A0ABX1W1U1_9SPHI</name>
<dbReference type="RefSeq" id="WP_175269836.1">
    <property type="nucleotide sequence ID" value="NZ_JABFCR010000033.1"/>
</dbReference>
<feature type="chain" id="PRO_5045735925" evidence="1">
    <location>
        <begin position="20"/>
        <end position="158"/>
    </location>
</feature>
<reference evidence="2 3" key="1">
    <citation type="submission" date="2020-05" db="EMBL/GenBank/DDBJ databases">
        <authorList>
            <person name="Khan S.A."/>
            <person name="Jeon C.O."/>
            <person name="Chun B.H."/>
        </authorList>
    </citation>
    <scope>NUCLEOTIDE SEQUENCE [LARGE SCALE GENOMIC DNA]</scope>
    <source>
        <strain evidence="2 3">S1162</strain>
    </source>
</reference>
<dbReference type="EMBL" id="JABFCR010000033">
    <property type="protein sequence ID" value="NNU34153.1"/>
    <property type="molecule type" value="Genomic_DNA"/>
</dbReference>
<accession>A0ABX1W1U1</accession>
<dbReference type="Proteomes" id="UP000566071">
    <property type="component" value="Unassembled WGS sequence"/>
</dbReference>
<evidence type="ECO:0000256" key="1">
    <source>
        <dbReference type="SAM" id="SignalP"/>
    </source>
</evidence>
<proteinExistence type="predicted"/>
<gene>
    <name evidence="2" type="ORF">HK413_08335</name>
</gene>
<keyword evidence="3" id="KW-1185">Reference proteome</keyword>
<sequence>MKRLFATLVMLSGAIVVNAQRTSTTLLQKSLLTNTNKPAGNVCTCNPNQLTLLKSKPNAELFGKMTKLTADTVDYKPSTVTVYENVSVNQLLNTTAAINPDRMPIAKPANTDPRMPIVQTDRTAYTMPIVGKTQPRVYYPTVSPKRLWMALKFALSVK</sequence>
<protein>
    <submittedName>
        <fullName evidence="2">Uncharacterized protein</fullName>
    </submittedName>
</protein>